<gene>
    <name evidence="2" type="ORF">FA15DRAFT_756974</name>
</gene>
<evidence type="ECO:0000313" key="2">
    <source>
        <dbReference type="EMBL" id="TFK23834.1"/>
    </source>
</evidence>
<dbReference type="EMBL" id="ML210211">
    <property type="protein sequence ID" value="TFK23834.1"/>
    <property type="molecule type" value="Genomic_DNA"/>
</dbReference>
<organism evidence="2 3">
    <name type="scientific">Coprinopsis marcescibilis</name>
    <name type="common">Agaric fungus</name>
    <name type="synonym">Psathyrella marcescibilis</name>
    <dbReference type="NCBI Taxonomy" id="230819"/>
    <lineage>
        <taxon>Eukaryota</taxon>
        <taxon>Fungi</taxon>
        <taxon>Dikarya</taxon>
        <taxon>Basidiomycota</taxon>
        <taxon>Agaricomycotina</taxon>
        <taxon>Agaricomycetes</taxon>
        <taxon>Agaricomycetidae</taxon>
        <taxon>Agaricales</taxon>
        <taxon>Agaricineae</taxon>
        <taxon>Psathyrellaceae</taxon>
        <taxon>Coprinopsis</taxon>
    </lineage>
</organism>
<reference evidence="2 3" key="1">
    <citation type="journal article" date="2019" name="Nat. Ecol. Evol.">
        <title>Megaphylogeny resolves global patterns of mushroom evolution.</title>
        <authorList>
            <person name="Varga T."/>
            <person name="Krizsan K."/>
            <person name="Foldi C."/>
            <person name="Dima B."/>
            <person name="Sanchez-Garcia M."/>
            <person name="Sanchez-Ramirez S."/>
            <person name="Szollosi G.J."/>
            <person name="Szarkandi J.G."/>
            <person name="Papp V."/>
            <person name="Albert L."/>
            <person name="Andreopoulos W."/>
            <person name="Angelini C."/>
            <person name="Antonin V."/>
            <person name="Barry K.W."/>
            <person name="Bougher N.L."/>
            <person name="Buchanan P."/>
            <person name="Buyck B."/>
            <person name="Bense V."/>
            <person name="Catcheside P."/>
            <person name="Chovatia M."/>
            <person name="Cooper J."/>
            <person name="Damon W."/>
            <person name="Desjardin D."/>
            <person name="Finy P."/>
            <person name="Geml J."/>
            <person name="Haridas S."/>
            <person name="Hughes K."/>
            <person name="Justo A."/>
            <person name="Karasinski D."/>
            <person name="Kautmanova I."/>
            <person name="Kiss B."/>
            <person name="Kocsube S."/>
            <person name="Kotiranta H."/>
            <person name="LaButti K.M."/>
            <person name="Lechner B.E."/>
            <person name="Liimatainen K."/>
            <person name="Lipzen A."/>
            <person name="Lukacs Z."/>
            <person name="Mihaltcheva S."/>
            <person name="Morgado L.N."/>
            <person name="Niskanen T."/>
            <person name="Noordeloos M.E."/>
            <person name="Ohm R.A."/>
            <person name="Ortiz-Santana B."/>
            <person name="Ovrebo C."/>
            <person name="Racz N."/>
            <person name="Riley R."/>
            <person name="Savchenko A."/>
            <person name="Shiryaev A."/>
            <person name="Soop K."/>
            <person name="Spirin V."/>
            <person name="Szebenyi C."/>
            <person name="Tomsovsky M."/>
            <person name="Tulloss R.E."/>
            <person name="Uehling J."/>
            <person name="Grigoriev I.V."/>
            <person name="Vagvolgyi C."/>
            <person name="Papp T."/>
            <person name="Martin F.M."/>
            <person name="Miettinen O."/>
            <person name="Hibbett D.S."/>
            <person name="Nagy L.G."/>
        </authorList>
    </citation>
    <scope>NUCLEOTIDE SEQUENCE [LARGE SCALE GENOMIC DNA]</scope>
    <source>
        <strain evidence="2 3">CBS 121175</strain>
    </source>
</reference>
<evidence type="ECO:0000313" key="3">
    <source>
        <dbReference type="Proteomes" id="UP000307440"/>
    </source>
</evidence>
<dbReference type="AlphaFoldDB" id="A0A5C3KTT1"/>
<feature type="compositionally biased region" description="Low complexity" evidence="1">
    <location>
        <begin position="45"/>
        <end position="57"/>
    </location>
</feature>
<dbReference type="Proteomes" id="UP000307440">
    <property type="component" value="Unassembled WGS sequence"/>
</dbReference>
<protein>
    <submittedName>
        <fullName evidence="2">Uncharacterized protein</fullName>
    </submittedName>
</protein>
<evidence type="ECO:0000256" key="1">
    <source>
        <dbReference type="SAM" id="MobiDB-lite"/>
    </source>
</evidence>
<proteinExistence type="predicted"/>
<feature type="region of interest" description="Disordered" evidence="1">
    <location>
        <begin position="1"/>
        <end position="105"/>
    </location>
</feature>
<accession>A0A5C3KTT1</accession>
<keyword evidence="3" id="KW-1185">Reference proteome</keyword>
<name>A0A5C3KTT1_COPMA</name>
<sequence>MSVQPTFAPDDYQRGPWELSSTARLEPVQEDLLTYPTHVTEEIPSGAVSVAGSSNSGEADQGLQATTEPQVEQPRKRRASMSSNQRENAVAGPSKKKRKGNEKKSKTIGIRGFELFWGDFWEKEVKLLPGDKDEFREIAMEHYIDQELKHQANRKQGREQMTDCCWLEADGVKKCGLKVPIKDLHYHITNYHNTPIKKGVTSYIGWVLPDQREPIGNTPTASVIRLIENKILGSDRSDVKKIKWQKKLREELVVIFREET</sequence>